<evidence type="ECO:0000256" key="4">
    <source>
        <dbReference type="PROSITE-ProRule" id="PRU00339"/>
    </source>
</evidence>
<dbReference type="InterPro" id="IPR011990">
    <property type="entry name" value="TPR-like_helical_dom_sf"/>
</dbReference>
<feature type="repeat" description="TPR" evidence="4">
    <location>
        <begin position="31"/>
        <end position="64"/>
    </location>
</feature>
<dbReference type="OrthoDB" id="9779724at2"/>
<evidence type="ECO:0000256" key="2">
    <source>
        <dbReference type="ARBA" id="ARBA00022729"/>
    </source>
</evidence>
<organism evidence="8 9">
    <name type="scientific">Legionella shakespearei DSM 23087</name>
    <dbReference type="NCBI Taxonomy" id="1122169"/>
    <lineage>
        <taxon>Bacteria</taxon>
        <taxon>Pseudomonadati</taxon>
        <taxon>Pseudomonadota</taxon>
        <taxon>Gammaproteobacteria</taxon>
        <taxon>Legionellales</taxon>
        <taxon>Legionellaceae</taxon>
        <taxon>Legionella</taxon>
    </lineage>
</organism>
<dbReference type="SMART" id="SM00028">
    <property type="entry name" value="TPR"/>
    <property type="match status" value="2"/>
</dbReference>
<evidence type="ECO:0000256" key="1">
    <source>
        <dbReference type="ARBA" id="ARBA00004370"/>
    </source>
</evidence>
<gene>
    <name evidence="8" type="primary">lspD_2</name>
    <name evidence="8" type="ORF">Lsha_2320</name>
</gene>
<dbReference type="InterPro" id="IPR019734">
    <property type="entry name" value="TPR_rpt"/>
</dbReference>
<dbReference type="SUPFAM" id="SSF48452">
    <property type="entry name" value="TPR-like"/>
    <property type="match status" value="1"/>
</dbReference>
<dbReference type="PATRIC" id="fig|1122169.6.peg.2668"/>
<dbReference type="RefSeq" id="WP_018578551.1">
    <property type="nucleotide sequence ID" value="NZ_KB892436.1"/>
</dbReference>
<dbReference type="EMBL" id="LNYW01000066">
    <property type="protein sequence ID" value="KTD57479.1"/>
    <property type="molecule type" value="Genomic_DNA"/>
</dbReference>
<evidence type="ECO:0000256" key="5">
    <source>
        <dbReference type="RuleBase" id="RU004003"/>
    </source>
</evidence>
<dbReference type="InterPro" id="IPR004846">
    <property type="entry name" value="T2SS/T3SS_dom"/>
</dbReference>
<comment type="subcellular location">
    <subcellularLocation>
        <location evidence="1">Membrane</location>
    </subcellularLocation>
</comment>
<dbReference type="PROSITE" id="PS50005">
    <property type="entry name" value="TPR"/>
    <property type="match status" value="2"/>
</dbReference>
<comment type="caution">
    <text evidence="8">The sequence shown here is derived from an EMBL/GenBank/DDBJ whole genome shotgun (WGS) entry which is preliminary data.</text>
</comment>
<feature type="signal peptide" evidence="6">
    <location>
        <begin position="1"/>
        <end position="17"/>
    </location>
</feature>
<name>A0A0W0YKW7_9GAMM</name>
<keyword evidence="4" id="KW-0802">TPR repeat</keyword>
<reference evidence="8 9" key="1">
    <citation type="submission" date="2015-11" db="EMBL/GenBank/DDBJ databases">
        <title>Genomic analysis of 38 Legionella species identifies large and diverse effector repertoires.</title>
        <authorList>
            <person name="Burstein D."/>
            <person name="Amaro F."/>
            <person name="Zusman T."/>
            <person name="Lifshitz Z."/>
            <person name="Cohen O."/>
            <person name="Gilbert J.A."/>
            <person name="Pupko T."/>
            <person name="Shuman H.A."/>
            <person name="Segal G."/>
        </authorList>
    </citation>
    <scope>NUCLEOTIDE SEQUENCE [LARGE SCALE GENOMIC DNA]</scope>
    <source>
        <strain evidence="8 9">ATCC 49655</strain>
    </source>
</reference>
<dbReference type="Pfam" id="PF00263">
    <property type="entry name" value="Secretin"/>
    <property type="match status" value="1"/>
</dbReference>
<dbReference type="Proteomes" id="UP000054600">
    <property type="component" value="Unassembled WGS sequence"/>
</dbReference>
<accession>A0A0W0YKW7</accession>
<evidence type="ECO:0000313" key="9">
    <source>
        <dbReference type="Proteomes" id="UP000054600"/>
    </source>
</evidence>
<keyword evidence="2 6" id="KW-0732">Signal</keyword>
<evidence type="ECO:0000256" key="6">
    <source>
        <dbReference type="SAM" id="SignalP"/>
    </source>
</evidence>
<dbReference type="GO" id="GO:0016020">
    <property type="term" value="C:membrane"/>
    <property type="evidence" value="ECO:0007669"/>
    <property type="project" value="UniProtKB-SubCell"/>
</dbReference>
<dbReference type="GO" id="GO:0009306">
    <property type="term" value="P:protein secretion"/>
    <property type="evidence" value="ECO:0007669"/>
    <property type="project" value="InterPro"/>
</dbReference>
<feature type="domain" description="Type II/III secretion system secretin-like" evidence="7">
    <location>
        <begin position="313"/>
        <end position="464"/>
    </location>
</feature>
<dbReference type="PANTHER" id="PTHR30332">
    <property type="entry name" value="PROBABLE GENERAL SECRETION PATHWAY PROTEIN D"/>
    <property type="match status" value="1"/>
</dbReference>
<sequence length="540" mass="60809">MRFFLVTFLAIMLTSCASTTKEVEIQTQMSTRELAQKGVQLSKAGQYAAARQYFSRALKSDPKNCHLHFLNALSYQLEGKGNYRFLDLAAAGYQTTIKFCPQDPWAYYYLGLIYYQKKEYSAAELNLAKALKLGKGKSKVPFFKAYVLSAQKNNDHENIEVMIKQLEYLSPKSPVLKEIKVIARRMPRAQFIQEKIAMDTSDPKFGSKPVRHRKDNKQVFVDAVIILSRETDEKSRGVNLLNGLQLQYALTTGTTRFGTSNWGQYADALNKYPVLGTTGVNPDLNYSSLVTNALSIPTITYNMNIFNDFSEHDQILSRPTLLAREGKTAEYFSGSDLLIGVAGVNIGEVQIIPVGLRMTVTPTFLKDGSLDLDVNIGREFLTEGASSTVGTFETAARTIKENTHTSVNIRYGETVILSALSEDFNSATGNKTPGIGDLPLLRYAFNRKSKKRQNTSLLVLLTPQYYTSFKNPEYAPDNYSNDIRRYITKYINPVSSLPVLLKHLAKNDIYTTNKVFNSDFYNKVFVDWAMDENYGSIDEF</sequence>
<evidence type="ECO:0000256" key="3">
    <source>
        <dbReference type="ARBA" id="ARBA00023136"/>
    </source>
</evidence>
<dbReference type="GO" id="GO:0015627">
    <property type="term" value="C:type II protein secretion system complex"/>
    <property type="evidence" value="ECO:0007669"/>
    <property type="project" value="TreeGrafter"/>
</dbReference>
<evidence type="ECO:0000313" key="8">
    <source>
        <dbReference type="EMBL" id="KTD57479.1"/>
    </source>
</evidence>
<dbReference type="PANTHER" id="PTHR30332:SF24">
    <property type="entry name" value="SECRETIN GSPD-RELATED"/>
    <property type="match status" value="1"/>
</dbReference>
<keyword evidence="3" id="KW-0472">Membrane</keyword>
<comment type="similarity">
    <text evidence="5">Belongs to the bacterial secretin family.</text>
</comment>
<dbReference type="InterPro" id="IPR050810">
    <property type="entry name" value="Bact_Secretion_Sys_Channel"/>
</dbReference>
<keyword evidence="9" id="KW-1185">Reference proteome</keyword>
<dbReference type="STRING" id="1122169.Lsha_2320"/>
<proteinExistence type="inferred from homology"/>
<feature type="repeat" description="TPR" evidence="4">
    <location>
        <begin position="104"/>
        <end position="137"/>
    </location>
</feature>
<dbReference type="Gene3D" id="1.25.40.10">
    <property type="entry name" value="Tetratricopeptide repeat domain"/>
    <property type="match status" value="1"/>
</dbReference>
<dbReference type="eggNOG" id="COG1450">
    <property type="taxonomic scope" value="Bacteria"/>
</dbReference>
<dbReference type="AlphaFoldDB" id="A0A0W0YKW7"/>
<feature type="chain" id="PRO_5006917722" evidence="6">
    <location>
        <begin position="18"/>
        <end position="540"/>
    </location>
</feature>
<dbReference type="PROSITE" id="PS51257">
    <property type="entry name" value="PROKAR_LIPOPROTEIN"/>
    <property type="match status" value="1"/>
</dbReference>
<protein>
    <submittedName>
        <fullName evidence="8">Type II protein secretion LspD</fullName>
    </submittedName>
</protein>
<evidence type="ECO:0000259" key="7">
    <source>
        <dbReference type="Pfam" id="PF00263"/>
    </source>
</evidence>